<organism evidence="1 2">
    <name type="scientific">Iphiclides podalirius</name>
    <name type="common">scarce swallowtail</name>
    <dbReference type="NCBI Taxonomy" id="110791"/>
    <lineage>
        <taxon>Eukaryota</taxon>
        <taxon>Metazoa</taxon>
        <taxon>Ecdysozoa</taxon>
        <taxon>Arthropoda</taxon>
        <taxon>Hexapoda</taxon>
        <taxon>Insecta</taxon>
        <taxon>Pterygota</taxon>
        <taxon>Neoptera</taxon>
        <taxon>Endopterygota</taxon>
        <taxon>Lepidoptera</taxon>
        <taxon>Glossata</taxon>
        <taxon>Ditrysia</taxon>
        <taxon>Papilionoidea</taxon>
        <taxon>Papilionidae</taxon>
        <taxon>Papilioninae</taxon>
        <taxon>Iphiclides</taxon>
    </lineage>
</organism>
<proteinExistence type="predicted"/>
<reference evidence="1" key="1">
    <citation type="submission" date="2022-03" db="EMBL/GenBank/DDBJ databases">
        <authorList>
            <person name="Martin H S."/>
        </authorList>
    </citation>
    <scope>NUCLEOTIDE SEQUENCE</scope>
</reference>
<accession>A0ABN8J2W5</accession>
<evidence type="ECO:0000313" key="2">
    <source>
        <dbReference type="Proteomes" id="UP000837857"/>
    </source>
</evidence>
<dbReference type="EMBL" id="OW152819">
    <property type="protein sequence ID" value="CAH2073692.1"/>
    <property type="molecule type" value="Genomic_DNA"/>
</dbReference>
<feature type="non-terminal residue" evidence="1">
    <location>
        <position position="98"/>
    </location>
</feature>
<dbReference type="Proteomes" id="UP000837857">
    <property type="component" value="Chromosome 7"/>
</dbReference>
<sequence>MKQSIPVVPRSLEEIGGCSCRREAECAEMWRTLWHEVLRELVEYRPHEGLVLFARVALLAEDAREASKQVVPPVQVSAVLRVAYDALQHPQVFVATLQ</sequence>
<name>A0ABN8J2W5_9NEOP</name>
<gene>
    <name evidence="1" type="ORF">IPOD504_LOCUS15750</name>
</gene>
<keyword evidence="2" id="KW-1185">Reference proteome</keyword>
<evidence type="ECO:0000313" key="1">
    <source>
        <dbReference type="EMBL" id="CAH2073692.1"/>
    </source>
</evidence>
<protein>
    <submittedName>
        <fullName evidence="1">Uncharacterized protein</fullName>
    </submittedName>
</protein>